<reference evidence="4" key="2">
    <citation type="submission" date="2012-11" db="EMBL/GenBank/DDBJ databases">
        <authorList>
            <person name="Kuo A."/>
            <person name="Curtis B.A."/>
            <person name="Tanifuji G."/>
            <person name="Burki F."/>
            <person name="Gruber A."/>
            <person name="Irimia M."/>
            <person name="Maruyama S."/>
            <person name="Arias M.C."/>
            <person name="Ball S.G."/>
            <person name="Gile G.H."/>
            <person name="Hirakawa Y."/>
            <person name="Hopkins J.F."/>
            <person name="Rensing S.A."/>
            <person name="Schmutz J."/>
            <person name="Symeonidi A."/>
            <person name="Elias M."/>
            <person name="Eveleigh R.J."/>
            <person name="Herman E.K."/>
            <person name="Klute M.J."/>
            <person name="Nakayama T."/>
            <person name="Obornik M."/>
            <person name="Reyes-Prieto A."/>
            <person name="Armbrust E.V."/>
            <person name="Aves S.J."/>
            <person name="Beiko R.G."/>
            <person name="Coutinho P."/>
            <person name="Dacks J.B."/>
            <person name="Durnford D.G."/>
            <person name="Fast N.M."/>
            <person name="Green B.R."/>
            <person name="Grisdale C."/>
            <person name="Hempe F."/>
            <person name="Henrissat B."/>
            <person name="Hoppner M.P."/>
            <person name="Ishida K.-I."/>
            <person name="Kim E."/>
            <person name="Koreny L."/>
            <person name="Kroth P.G."/>
            <person name="Liu Y."/>
            <person name="Malik S.-B."/>
            <person name="Maier U.G."/>
            <person name="McRose D."/>
            <person name="Mock T."/>
            <person name="Neilson J.A."/>
            <person name="Onodera N.T."/>
            <person name="Poole A.M."/>
            <person name="Pritham E.J."/>
            <person name="Richards T.A."/>
            <person name="Rocap G."/>
            <person name="Roy S.W."/>
            <person name="Sarai C."/>
            <person name="Schaack S."/>
            <person name="Shirato S."/>
            <person name="Slamovits C.H."/>
            <person name="Spencer D.F."/>
            <person name="Suzuki S."/>
            <person name="Worden A.Z."/>
            <person name="Zauner S."/>
            <person name="Barry K."/>
            <person name="Bell C."/>
            <person name="Bharti A.K."/>
            <person name="Crow J.A."/>
            <person name="Grimwood J."/>
            <person name="Kramer R."/>
            <person name="Lindquist E."/>
            <person name="Lucas S."/>
            <person name="Salamov A."/>
            <person name="McFadden G.I."/>
            <person name="Lane C.E."/>
            <person name="Keeling P.J."/>
            <person name="Gray M.W."/>
            <person name="Grigoriev I.V."/>
            <person name="Archibald J.M."/>
        </authorList>
    </citation>
    <scope>NUCLEOTIDE SEQUENCE</scope>
    <source>
        <strain evidence="4">CCMP2712</strain>
    </source>
</reference>
<dbReference type="AlphaFoldDB" id="L1IWP9"/>
<gene>
    <name evidence="2" type="ORF">GUITHDRAFT_154051</name>
</gene>
<protein>
    <submittedName>
        <fullName evidence="2 3">Uncharacterized protein</fullName>
    </submittedName>
</protein>
<feature type="region of interest" description="Disordered" evidence="1">
    <location>
        <begin position="165"/>
        <end position="194"/>
    </location>
</feature>
<dbReference type="EnsemblProtists" id="EKX40671">
    <property type="protein sequence ID" value="EKX40671"/>
    <property type="gene ID" value="GUITHDRAFT_154051"/>
</dbReference>
<evidence type="ECO:0000313" key="4">
    <source>
        <dbReference type="Proteomes" id="UP000011087"/>
    </source>
</evidence>
<proteinExistence type="predicted"/>
<reference evidence="3" key="3">
    <citation type="submission" date="2016-03" db="UniProtKB">
        <authorList>
            <consortium name="EnsemblProtists"/>
        </authorList>
    </citation>
    <scope>IDENTIFICATION</scope>
</reference>
<evidence type="ECO:0000313" key="2">
    <source>
        <dbReference type="EMBL" id="EKX40671.1"/>
    </source>
</evidence>
<feature type="region of interest" description="Disordered" evidence="1">
    <location>
        <begin position="1"/>
        <end position="24"/>
    </location>
</feature>
<dbReference type="GeneID" id="17297389"/>
<dbReference type="EMBL" id="JH993029">
    <property type="protein sequence ID" value="EKX40671.1"/>
    <property type="molecule type" value="Genomic_DNA"/>
</dbReference>
<dbReference type="KEGG" id="gtt:GUITHDRAFT_154051"/>
<reference evidence="2 4" key="1">
    <citation type="journal article" date="2012" name="Nature">
        <title>Algal genomes reveal evolutionary mosaicism and the fate of nucleomorphs.</title>
        <authorList>
            <consortium name="DOE Joint Genome Institute"/>
            <person name="Curtis B.A."/>
            <person name="Tanifuji G."/>
            <person name="Burki F."/>
            <person name="Gruber A."/>
            <person name="Irimia M."/>
            <person name="Maruyama S."/>
            <person name="Arias M.C."/>
            <person name="Ball S.G."/>
            <person name="Gile G.H."/>
            <person name="Hirakawa Y."/>
            <person name="Hopkins J.F."/>
            <person name="Kuo A."/>
            <person name="Rensing S.A."/>
            <person name="Schmutz J."/>
            <person name="Symeonidi A."/>
            <person name="Elias M."/>
            <person name="Eveleigh R.J."/>
            <person name="Herman E.K."/>
            <person name="Klute M.J."/>
            <person name="Nakayama T."/>
            <person name="Obornik M."/>
            <person name="Reyes-Prieto A."/>
            <person name="Armbrust E.V."/>
            <person name="Aves S.J."/>
            <person name="Beiko R.G."/>
            <person name="Coutinho P."/>
            <person name="Dacks J.B."/>
            <person name="Durnford D.G."/>
            <person name="Fast N.M."/>
            <person name="Green B.R."/>
            <person name="Grisdale C.J."/>
            <person name="Hempel F."/>
            <person name="Henrissat B."/>
            <person name="Hoppner M.P."/>
            <person name="Ishida K."/>
            <person name="Kim E."/>
            <person name="Koreny L."/>
            <person name="Kroth P.G."/>
            <person name="Liu Y."/>
            <person name="Malik S.B."/>
            <person name="Maier U.G."/>
            <person name="McRose D."/>
            <person name="Mock T."/>
            <person name="Neilson J.A."/>
            <person name="Onodera N.T."/>
            <person name="Poole A.M."/>
            <person name="Pritham E.J."/>
            <person name="Richards T.A."/>
            <person name="Rocap G."/>
            <person name="Roy S.W."/>
            <person name="Sarai C."/>
            <person name="Schaack S."/>
            <person name="Shirato S."/>
            <person name="Slamovits C.H."/>
            <person name="Spencer D.F."/>
            <person name="Suzuki S."/>
            <person name="Worden A.Z."/>
            <person name="Zauner S."/>
            <person name="Barry K."/>
            <person name="Bell C."/>
            <person name="Bharti A.K."/>
            <person name="Crow J.A."/>
            <person name="Grimwood J."/>
            <person name="Kramer R."/>
            <person name="Lindquist E."/>
            <person name="Lucas S."/>
            <person name="Salamov A."/>
            <person name="McFadden G.I."/>
            <person name="Lane C.E."/>
            <person name="Keeling P.J."/>
            <person name="Gray M.W."/>
            <person name="Grigoriev I.V."/>
            <person name="Archibald J.M."/>
        </authorList>
    </citation>
    <scope>NUCLEOTIDE SEQUENCE</scope>
    <source>
        <strain evidence="2 4">CCMP2712</strain>
    </source>
</reference>
<sequence length="212" mass="23806">MVAVAMMQEDGVRDKQGGASMGDGQRARDVLAMKQGLLRGSDPRVNLLKEQAHKEAALARLEDKQIKILKKELSALKVGGKQQMLNGASDMQNGQRAVGAGYWDKEHHDDTWKPVDDIYDKLIKRSQEWEKAEKARQDSHQDDLDSFVDVQSQDGPFEDLANQVVQENSQEREFSNDDSFVPPPTAITPNHRLPLQSYLSWEQSGNDMMGSN</sequence>
<dbReference type="RefSeq" id="XP_005827651.1">
    <property type="nucleotide sequence ID" value="XM_005827594.1"/>
</dbReference>
<accession>L1IWP9</accession>
<evidence type="ECO:0000256" key="1">
    <source>
        <dbReference type="SAM" id="MobiDB-lite"/>
    </source>
</evidence>
<dbReference type="HOGENOM" id="CLU_1301769_0_0_1"/>
<dbReference type="Proteomes" id="UP000011087">
    <property type="component" value="Unassembled WGS sequence"/>
</dbReference>
<keyword evidence="4" id="KW-1185">Reference proteome</keyword>
<organism evidence="2">
    <name type="scientific">Guillardia theta (strain CCMP2712)</name>
    <name type="common">Cryptophyte</name>
    <dbReference type="NCBI Taxonomy" id="905079"/>
    <lineage>
        <taxon>Eukaryota</taxon>
        <taxon>Cryptophyceae</taxon>
        <taxon>Pyrenomonadales</taxon>
        <taxon>Geminigeraceae</taxon>
        <taxon>Guillardia</taxon>
    </lineage>
</organism>
<dbReference type="PaxDb" id="55529-EKX40671"/>
<name>L1IWP9_GUITC</name>
<evidence type="ECO:0000313" key="3">
    <source>
        <dbReference type="EnsemblProtists" id="EKX40671"/>
    </source>
</evidence>